<dbReference type="InterPro" id="IPR046371">
    <property type="entry name" value="Bcl-2_BH1-3"/>
</dbReference>
<feature type="region of interest" description="Disordered" evidence="7">
    <location>
        <begin position="1"/>
        <end position="36"/>
    </location>
</feature>
<keyword evidence="5 8" id="KW-1133">Transmembrane helix</keyword>
<dbReference type="Proteomes" id="UP000095280">
    <property type="component" value="Unplaced"/>
</dbReference>
<dbReference type="SUPFAM" id="SSF56854">
    <property type="entry name" value="Bcl-2 inhibitors of programmed cell death"/>
    <property type="match status" value="1"/>
</dbReference>
<keyword evidence="4" id="KW-0053">Apoptosis</keyword>
<feature type="compositionally biased region" description="Low complexity" evidence="7">
    <location>
        <begin position="70"/>
        <end position="87"/>
    </location>
</feature>
<evidence type="ECO:0000256" key="5">
    <source>
        <dbReference type="ARBA" id="ARBA00022989"/>
    </source>
</evidence>
<keyword evidence="10" id="KW-1185">Reference proteome</keyword>
<dbReference type="GO" id="GO:0008630">
    <property type="term" value="P:intrinsic apoptotic signaling pathway in response to DNA damage"/>
    <property type="evidence" value="ECO:0007669"/>
    <property type="project" value="TreeGrafter"/>
</dbReference>
<dbReference type="GO" id="GO:0097192">
    <property type="term" value="P:extrinsic apoptotic signaling pathway in absence of ligand"/>
    <property type="evidence" value="ECO:0007669"/>
    <property type="project" value="TreeGrafter"/>
</dbReference>
<evidence type="ECO:0000256" key="6">
    <source>
        <dbReference type="ARBA" id="ARBA00023136"/>
    </source>
</evidence>
<dbReference type="Pfam" id="PF00452">
    <property type="entry name" value="Bcl-2"/>
    <property type="match status" value="1"/>
</dbReference>
<evidence type="ECO:0000256" key="4">
    <source>
        <dbReference type="ARBA" id="ARBA00022703"/>
    </source>
</evidence>
<dbReference type="PANTHER" id="PTHR11256:SF48">
    <property type="entry name" value="BCL-2-RELATED OVARIAN KILLER PROTEIN"/>
    <property type="match status" value="1"/>
</dbReference>
<evidence type="ECO:0000313" key="11">
    <source>
        <dbReference type="WBParaSite" id="maker-uti_cns_0004744-snap-gene-0.9-mRNA-1"/>
    </source>
</evidence>
<name>A0A1I8H8A7_9PLAT</name>
<dbReference type="InterPro" id="IPR002475">
    <property type="entry name" value="Bcl2-like"/>
</dbReference>
<keyword evidence="6 8" id="KW-0472">Membrane</keyword>
<evidence type="ECO:0000313" key="10">
    <source>
        <dbReference type="Proteomes" id="UP000095280"/>
    </source>
</evidence>
<evidence type="ECO:0000259" key="9">
    <source>
        <dbReference type="SMART" id="SM00337"/>
    </source>
</evidence>
<feature type="domain" description="Bcl-2 Bcl-2 homology region 1-3" evidence="9">
    <location>
        <begin position="135"/>
        <end position="236"/>
    </location>
</feature>
<dbReference type="InterPro" id="IPR026298">
    <property type="entry name" value="Bcl-2_fam"/>
</dbReference>
<reference evidence="11" key="1">
    <citation type="submission" date="2016-11" db="UniProtKB">
        <authorList>
            <consortium name="WormBaseParasite"/>
        </authorList>
    </citation>
    <scope>IDENTIFICATION</scope>
</reference>
<dbReference type="CDD" id="cd06845">
    <property type="entry name" value="Bcl-2_like"/>
    <property type="match status" value="1"/>
</dbReference>
<dbReference type="PROSITE" id="PS50062">
    <property type="entry name" value="BCL2_FAMILY"/>
    <property type="match status" value="1"/>
</dbReference>
<dbReference type="GO" id="GO:0051400">
    <property type="term" value="F:BH domain binding"/>
    <property type="evidence" value="ECO:0007669"/>
    <property type="project" value="TreeGrafter"/>
</dbReference>
<organism evidence="10 11">
    <name type="scientific">Macrostomum lignano</name>
    <dbReference type="NCBI Taxonomy" id="282301"/>
    <lineage>
        <taxon>Eukaryota</taxon>
        <taxon>Metazoa</taxon>
        <taxon>Spiralia</taxon>
        <taxon>Lophotrochozoa</taxon>
        <taxon>Platyhelminthes</taxon>
        <taxon>Rhabditophora</taxon>
        <taxon>Macrostomorpha</taxon>
        <taxon>Macrostomida</taxon>
        <taxon>Macrostomidae</taxon>
        <taxon>Macrostomum</taxon>
    </lineage>
</organism>
<protein>
    <submittedName>
        <fullName evidence="11">BCL domain-containing protein</fullName>
    </submittedName>
</protein>
<dbReference type="InterPro" id="IPR036834">
    <property type="entry name" value="Bcl-2-like_sf"/>
</dbReference>
<feature type="region of interest" description="Disordered" evidence="7">
    <location>
        <begin position="55"/>
        <end position="91"/>
    </location>
</feature>
<keyword evidence="3 8" id="KW-0812">Transmembrane</keyword>
<dbReference type="WBParaSite" id="maker-uti_cns_0004744-snap-gene-0.9-mRNA-1">
    <property type="protein sequence ID" value="maker-uti_cns_0004744-snap-gene-0.9-mRNA-1"/>
    <property type="gene ID" value="maker-uti_cns_0004744-snap-gene-0.9"/>
</dbReference>
<dbReference type="SMART" id="SM00337">
    <property type="entry name" value="BCL"/>
    <property type="match status" value="1"/>
</dbReference>
<accession>A0A1I8H8A7</accession>
<proteinExistence type="inferred from homology"/>
<dbReference type="Gene3D" id="1.10.437.10">
    <property type="entry name" value="Blc2-like"/>
    <property type="match status" value="1"/>
</dbReference>
<evidence type="ECO:0000256" key="7">
    <source>
        <dbReference type="SAM" id="MobiDB-lite"/>
    </source>
</evidence>
<feature type="transmembrane region" description="Helical" evidence="8">
    <location>
        <begin position="253"/>
        <end position="275"/>
    </location>
</feature>
<evidence type="ECO:0000256" key="8">
    <source>
        <dbReference type="SAM" id="Phobius"/>
    </source>
</evidence>
<dbReference type="GO" id="GO:0001836">
    <property type="term" value="P:release of cytochrome c from mitochondria"/>
    <property type="evidence" value="ECO:0007669"/>
    <property type="project" value="TreeGrafter"/>
</dbReference>
<dbReference type="GO" id="GO:0005741">
    <property type="term" value="C:mitochondrial outer membrane"/>
    <property type="evidence" value="ECO:0007669"/>
    <property type="project" value="TreeGrafter"/>
</dbReference>
<comment type="similarity">
    <text evidence="2">Belongs to the Bcl-2 family.</text>
</comment>
<dbReference type="PANTHER" id="PTHR11256">
    <property type="entry name" value="BCL-2 RELATED"/>
    <property type="match status" value="1"/>
</dbReference>
<evidence type="ECO:0000256" key="3">
    <source>
        <dbReference type="ARBA" id="ARBA00022692"/>
    </source>
</evidence>
<sequence>MPPQSKQPQRHAPVSAPVQRRGAYNPDTSRRISRLPPYMEIILESERHKAMLEQVAKRQPHGLVHQLSRASGPQQQQDSSQASQAGPNPDDLVAEGKALCLEYVNHRLRRSGALTQRQLDALGPPAEYSEVGEELRLVGEELETMYPDLFNNVHRQLNLAMHSEEVSRRTFVMFCDQLCRDSIHWGKVVALFAMAGAFAADCASQGHLDYAQKIVDAFGAFVATRLCTWLTEQGGWIIPDVTRCNQTSGDQTATWIFASFAALAVLTACVLLLLLL</sequence>
<dbReference type="GO" id="GO:0042981">
    <property type="term" value="P:regulation of apoptotic process"/>
    <property type="evidence" value="ECO:0007669"/>
    <property type="project" value="InterPro"/>
</dbReference>
<evidence type="ECO:0000256" key="2">
    <source>
        <dbReference type="ARBA" id="ARBA00009458"/>
    </source>
</evidence>
<dbReference type="AlphaFoldDB" id="A0A1I8H8A7"/>
<evidence type="ECO:0000256" key="1">
    <source>
        <dbReference type="ARBA" id="ARBA00004167"/>
    </source>
</evidence>
<comment type="subcellular location">
    <subcellularLocation>
        <location evidence="1">Membrane</location>
        <topology evidence="1">Single-pass membrane protein</topology>
    </subcellularLocation>
</comment>